<proteinExistence type="predicted"/>
<evidence type="ECO:0000313" key="1">
    <source>
        <dbReference type="EMBL" id="JAH11101.1"/>
    </source>
</evidence>
<protein>
    <submittedName>
        <fullName evidence="1">Uncharacterized protein</fullName>
    </submittedName>
</protein>
<dbReference type="AlphaFoldDB" id="A0A0E9Q2H8"/>
<sequence>MGSHFKNKEQKLGFKGIFRHSFKAAETASF</sequence>
<organism evidence="1">
    <name type="scientific">Anguilla anguilla</name>
    <name type="common">European freshwater eel</name>
    <name type="synonym">Muraena anguilla</name>
    <dbReference type="NCBI Taxonomy" id="7936"/>
    <lineage>
        <taxon>Eukaryota</taxon>
        <taxon>Metazoa</taxon>
        <taxon>Chordata</taxon>
        <taxon>Craniata</taxon>
        <taxon>Vertebrata</taxon>
        <taxon>Euteleostomi</taxon>
        <taxon>Actinopterygii</taxon>
        <taxon>Neopterygii</taxon>
        <taxon>Teleostei</taxon>
        <taxon>Anguilliformes</taxon>
        <taxon>Anguillidae</taxon>
        <taxon>Anguilla</taxon>
    </lineage>
</organism>
<reference evidence="1" key="2">
    <citation type="journal article" date="2015" name="Fish Shellfish Immunol.">
        <title>Early steps in the European eel (Anguilla anguilla)-Vibrio vulnificus interaction in the gills: Role of the RtxA13 toxin.</title>
        <authorList>
            <person name="Callol A."/>
            <person name="Pajuelo D."/>
            <person name="Ebbesson L."/>
            <person name="Teles M."/>
            <person name="MacKenzie S."/>
            <person name="Amaro C."/>
        </authorList>
    </citation>
    <scope>NUCLEOTIDE SEQUENCE</scope>
</reference>
<name>A0A0E9Q2H8_ANGAN</name>
<reference evidence="1" key="1">
    <citation type="submission" date="2014-11" db="EMBL/GenBank/DDBJ databases">
        <authorList>
            <person name="Amaro Gonzalez C."/>
        </authorList>
    </citation>
    <scope>NUCLEOTIDE SEQUENCE</scope>
</reference>
<accession>A0A0E9Q2H8</accession>
<dbReference type="EMBL" id="GBXM01097476">
    <property type="protein sequence ID" value="JAH11101.1"/>
    <property type="molecule type" value="Transcribed_RNA"/>
</dbReference>